<organism evidence="1 2">
    <name type="scientific">Rotaria sordida</name>
    <dbReference type="NCBI Taxonomy" id="392033"/>
    <lineage>
        <taxon>Eukaryota</taxon>
        <taxon>Metazoa</taxon>
        <taxon>Spiralia</taxon>
        <taxon>Gnathifera</taxon>
        <taxon>Rotifera</taxon>
        <taxon>Eurotatoria</taxon>
        <taxon>Bdelloidea</taxon>
        <taxon>Philodinida</taxon>
        <taxon>Philodinidae</taxon>
        <taxon>Rotaria</taxon>
    </lineage>
</organism>
<gene>
    <name evidence="1" type="ORF">JXQ802_LOCUS1774</name>
</gene>
<accession>A0A813PH25</accession>
<name>A0A813PH25_9BILA</name>
<proteinExistence type="predicted"/>
<dbReference type="EMBL" id="CAJNOL010000020">
    <property type="protein sequence ID" value="CAF0752742.1"/>
    <property type="molecule type" value="Genomic_DNA"/>
</dbReference>
<dbReference type="AlphaFoldDB" id="A0A813PH25"/>
<evidence type="ECO:0000313" key="1">
    <source>
        <dbReference type="EMBL" id="CAF0752742.1"/>
    </source>
</evidence>
<comment type="caution">
    <text evidence="1">The sequence shown here is derived from an EMBL/GenBank/DDBJ whole genome shotgun (WGS) entry which is preliminary data.</text>
</comment>
<protein>
    <submittedName>
        <fullName evidence="1">Uncharacterized protein</fullName>
    </submittedName>
</protein>
<evidence type="ECO:0000313" key="2">
    <source>
        <dbReference type="Proteomes" id="UP000663870"/>
    </source>
</evidence>
<sequence>MAMIQSTNFDVKAFGKNVTIPNADIAKIMYYIDCVCTVIDYNDREIQRYRNYSNWANMSDAEDRLIFILALALSPDELENKVFFNSPQLCPNSNNQFYEIGQIKNQLLIVQSLFIGGQQRNVKKIMAYKSAWMQTFYLQPMRNLAFRFSPEGQRQEAARRAMLSQACVIS</sequence>
<reference evidence="1" key="1">
    <citation type="submission" date="2021-02" db="EMBL/GenBank/DDBJ databases">
        <authorList>
            <person name="Nowell W R."/>
        </authorList>
    </citation>
    <scope>NUCLEOTIDE SEQUENCE</scope>
</reference>
<keyword evidence="2" id="KW-1185">Reference proteome</keyword>
<dbReference type="Proteomes" id="UP000663870">
    <property type="component" value="Unassembled WGS sequence"/>
</dbReference>